<dbReference type="EMBL" id="CP003470">
    <property type="protein sequence ID" value="AGG88989.1"/>
    <property type="molecule type" value="Genomic_DNA"/>
</dbReference>
<feature type="compositionally biased region" description="Low complexity" evidence="1">
    <location>
        <begin position="36"/>
        <end position="45"/>
    </location>
</feature>
<gene>
    <name evidence="3" type="ORF">R2APBS1_1865</name>
</gene>
<dbReference type="KEGG" id="rhd:R2APBS1_1865"/>
<protein>
    <submittedName>
        <fullName evidence="3">Uncharacterized protein</fullName>
    </submittedName>
</protein>
<evidence type="ECO:0000313" key="3">
    <source>
        <dbReference type="EMBL" id="AGG88989.1"/>
    </source>
</evidence>
<proteinExistence type="predicted"/>
<feature type="chain" id="PRO_5004055968" evidence="2">
    <location>
        <begin position="23"/>
        <end position="79"/>
    </location>
</feature>
<feature type="signal peptide" evidence="2">
    <location>
        <begin position="1"/>
        <end position="22"/>
    </location>
</feature>
<evidence type="ECO:0000256" key="1">
    <source>
        <dbReference type="SAM" id="MobiDB-lite"/>
    </source>
</evidence>
<name>M4NE46_9GAMM</name>
<keyword evidence="4" id="KW-1185">Reference proteome</keyword>
<dbReference type="STRING" id="666685.R2APBS1_1865"/>
<organism evidence="3 4">
    <name type="scientific">Rhodanobacter denitrificans</name>
    <dbReference type="NCBI Taxonomy" id="666685"/>
    <lineage>
        <taxon>Bacteria</taxon>
        <taxon>Pseudomonadati</taxon>
        <taxon>Pseudomonadota</taxon>
        <taxon>Gammaproteobacteria</taxon>
        <taxon>Lysobacterales</taxon>
        <taxon>Rhodanobacteraceae</taxon>
        <taxon>Rhodanobacter</taxon>
    </lineage>
</organism>
<accession>M4NE46</accession>
<dbReference type="RefSeq" id="WP_015447714.1">
    <property type="nucleotide sequence ID" value="NC_020541.1"/>
</dbReference>
<keyword evidence="2" id="KW-0732">Signal</keyword>
<dbReference type="Proteomes" id="UP000011859">
    <property type="component" value="Chromosome"/>
</dbReference>
<feature type="region of interest" description="Disordered" evidence="1">
    <location>
        <begin position="21"/>
        <end position="46"/>
    </location>
</feature>
<sequence length="79" mass="7954" precursor="true">MKLKQTLVIAAALVAMAGTASAVQAPPARPAPTPTTTPAGAFSTPQAQQVECSPSGECTITLPDGTVIVVTVSPCFRCK</sequence>
<reference evidence="3 4" key="1">
    <citation type="submission" date="2012-04" db="EMBL/GenBank/DDBJ databases">
        <title>Complete genome of Rhodanobacter sp. 2APBS1.</title>
        <authorList>
            <consortium name="US DOE Joint Genome Institute"/>
            <person name="Huntemann M."/>
            <person name="Wei C.-L."/>
            <person name="Han J."/>
            <person name="Detter J.C."/>
            <person name="Han C."/>
            <person name="Tapia R."/>
            <person name="Munk A.C.C."/>
            <person name="Chen A."/>
            <person name="Krypides N."/>
            <person name="Mavromatis K."/>
            <person name="Markowitz V."/>
            <person name="Szeto E."/>
            <person name="Ivanova N."/>
            <person name="Mikhailova N."/>
            <person name="Ovchinnikova G."/>
            <person name="Pagani I."/>
            <person name="Pati A."/>
            <person name="Goodwin L."/>
            <person name="Peters L."/>
            <person name="Pitluck S."/>
            <person name="Woyke T."/>
            <person name="Prakash O."/>
            <person name="Elkins J."/>
            <person name="Brown S."/>
            <person name="Palumbo A."/>
            <person name="Hemme C."/>
            <person name="Zhou J."/>
            <person name="Watson D."/>
            <person name="Jardine P."/>
            <person name="Kostka J."/>
            <person name="Green S."/>
        </authorList>
    </citation>
    <scope>NUCLEOTIDE SEQUENCE [LARGE SCALE GENOMIC DNA]</scope>
    <source>
        <strain evidence="3 4">2APBS1</strain>
    </source>
</reference>
<evidence type="ECO:0000256" key="2">
    <source>
        <dbReference type="SAM" id="SignalP"/>
    </source>
</evidence>
<dbReference type="HOGENOM" id="CLU_2603676_0_0_6"/>
<dbReference type="AlphaFoldDB" id="M4NE46"/>
<evidence type="ECO:0000313" key="4">
    <source>
        <dbReference type="Proteomes" id="UP000011859"/>
    </source>
</evidence>